<organism evidence="2 3">
    <name type="scientific">Jatrophihabitans endophyticus</name>
    <dbReference type="NCBI Taxonomy" id="1206085"/>
    <lineage>
        <taxon>Bacteria</taxon>
        <taxon>Bacillati</taxon>
        <taxon>Actinomycetota</taxon>
        <taxon>Actinomycetes</taxon>
        <taxon>Jatrophihabitantales</taxon>
        <taxon>Jatrophihabitantaceae</taxon>
        <taxon>Jatrophihabitans</taxon>
    </lineage>
</organism>
<dbReference type="AlphaFoldDB" id="A0A1M5H9H6"/>
<dbReference type="EMBL" id="FQVU01000002">
    <property type="protein sequence ID" value="SHG12402.1"/>
    <property type="molecule type" value="Genomic_DNA"/>
</dbReference>
<evidence type="ECO:0000313" key="2">
    <source>
        <dbReference type="EMBL" id="SHG12402.1"/>
    </source>
</evidence>
<feature type="compositionally biased region" description="Basic and acidic residues" evidence="1">
    <location>
        <begin position="98"/>
        <end position="110"/>
    </location>
</feature>
<dbReference type="Proteomes" id="UP000186132">
    <property type="component" value="Unassembled WGS sequence"/>
</dbReference>
<sequence>MPEMEYRTSDLRSGSAHAAAASEAADDAAAALDAAGGGSPFGDVDGAAALHGAVGHARDHHQVGARRVAHNADAAAQRASGTAALGDENTAETTRVAPRSERSAAVRDGM</sequence>
<feature type="region of interest" description="Disordered" evidence="1">
    <location>
        <begin position="73"/>
        <end position="110"/>
    </location>
</feature>
<reference evidence="2 3" key="1">
    <citation type="submission" date="2016-11" db="EMBL/GenBank/DDBJ databases">
        <authorList>
            <person name="Jaros S."/>
            <person name="Januszkiewicz K."/>
            <person name="Wedrychowicz H."/>
        </authorList>
    </citation>
    <scope>NUCLEOTIDE SEQUENCE [LARGE SCALE GENOMIC DNA]</scope>
    <source>
        <strain evidence="2 3">DSM 45627</strain>
    </source>
</reference>
<protein>
    <submittedName>
        <fullName evidence="2">Uncharacterized protein</fullName>
    </submittedName>
</protein>
<feature type="region of interest" description="Disordered" evidence="1">
    <location>
        <begin position="1"/>
        <end position="47"/>
    </location>
</feature>
<feature type="compositionally biased region" description="Basic and acidic residues" evidence="1">
    <location>
        <begin position="1"/>
        <end position="10"/>
    </location>
</feature>
<feature type="compositionally biased region" description="Low complexity" evidence="1">
    <location>
        <begin position="13"/>
        <end position="34"/>
    </location>
</feature>
<evidence type="ECO:0000256" key="1">
    <source>
        <dbReference type="SAM" id="MobiDB-lite"/>
    </source>
</evidence>
<evidence type="ECO:0000313" key="3">
    <source>
        <dbReference type="Proteomes" id="UP000186132"/>
    </source>
</evidence>
<dbReference type="STRING" id="1206085.SAMN05443575_1436"/>
<name>A0A1M5H9H6_9ACTN</name>
<gene>
    <name evidence="2" type="ORF">SAMN05443575_1436</name>
</gene>
<proteinExistence type="predicted"/>
<dbReference type="RefSeq" id="WP_073388074.1">
    <property type="nucleotide sequence ID" value="NZ_FQVU01000002.1"/>
</dbReference>
<accession>A0A1M5H9H6</accession>
<keyword evidence="3" id="KW-1185">Reference proteome</keyword>